<proteinExistence type="predicted"/>
<sequence>MRPPSTRRTTNVVERPSPVLPSKSPSWVSHQQAHVLPLDIATVSPSPAKSDASRKSHRSLIPRGSLDLATAIEISQRTNATPSRPRSFRSSSATLGSPNALTTHSLTYPSIHSSYPAVTSPSVRLPRAPKSKHRDANLREEAADGAIKGKDDDDDDEIEIIEVPEQSRKAEAVNAGWTVIEDICQSSEKGASEEAEDDFDELTEDNELRQMRVDEETDQVAPVSLSTEDTDEDDDTLTRNFINGYMQLFETDRDSLVSLYAPDAILRYRLLDITQLPSTSSPKGLSSFPFMTARGHKEISSSLLTLDHIHFYQKVDEDGKNKIDLEYHREQTHDDISLYVRSTMTVDEDNEAPEHQSDGAERQQKRLVDHDFWLCRDGSTRSSSAVTEGHGPFLIRSHLIIMHEAPL</sequence>
<keyword evidence="4" id="KW-1185">Reference proteome</keyword>
<feature type="region of interest" description="Disordered" evidence="1">
    <location>
        <begin position="1"/>
        <end position="28"/>
    </location>
</feature>
<feature type="compositionally biased region" description="Basic and acidic residues" evidence="1">
    <location>
        <begin position="134"/>
        <end position="151"/>
    </location>
</feature>
<protein>
    <recommendedName>
        <fullName evidence="2">NTF2 domain-containing protein</fullName>
    </recommendedName>
</protein>
<dbReference type="OrthoDB" id="3265156at2759"/>
<reference evidence="3 4" key="1">
    <citation type="submission" date="2014-04" db="EMBL/GenBank/DDBJ databases">
        <title>Evolutionary Origins and Diversification of the Mycorrhizal Mutualists.</title>
        <authorList>
            <consortium name="DOE Joint Genome Institute"/>
            <consortium name="Mycorrhizal Genomics Consortium"/>
            <person name="Kohler A."/>
            <person name="Kuo A."/>
            <person name="Nagy L.G."/>
            <person name="Floudas D."/>
            <person name="Copeland A."/>
            <person name="Barry K.W."/>
            <person name="Cichocki N."/>
            <person name="Veneault-Fourrey C."/>
            <person name="LaButti K."/>
            <person name="Lindquist E.A."/>
            <person name="Lipzen A."/>
            <person name="Lundell T."/>
            <person name="Morin E."/>
            <person name="Murat C."/>
            <person name="Riley R."/>
            <person name="Ohm R."/>
            <person name="Sun H."/>
            <person name="Tunlid A."/>
            <person name="Henrissat B."/>
            <person name="Grigoriev I.V."/>
            <person name="Hibbett D.S."/>
            <person name="Martin F."/>
        </authorList>
    </citation>
    <scope>NUCLEOTIDE SEQUENCE [LARGE SCALE GENOMIC DNA]</scope>
    <source>
        <strain evidence="3 4">Koide BX008</strain>
    </source>
</reference>
<feature type="compositionally biased region" description="Low complexity" evidence="1">
    <location>
        <begin position="82"/>
        <end position="92"/>
    </location>
</feature>
<evidence type="ECO:0000259" key="2">
    <source>
        <dbReference type="PROSITE" id="PS50177"/>
    </source>
</evidence>
<feature type="compositionally biased region" description="Polar residues" evidence="1">
    <location>
        <begin position="1"/>
        <end position="12"/>
    </location>
</feature>
<feature type="region of interest" description="Disordered" evidence="1">
    <location>
        <begin position="43"/>
        <end position="101"/>
    </location>
</feature>
<feature type="domain" description="NTF2" evidence="2">
    <location>
        <begin position="237"/>
        <end position="402"/>
    </location>
</feature>
<evidence type="ECO:0000256" key="1">
    <source>
        <dbReference type="SAM" id="MobiDB-lite"/>
    </source>
</evidence>
<dbReference type="PROSITE" id="PS50177">
    <property type="entry name" value="NTF2_DOMAIN"/>
    <property type="match status" value="1"/>
</dbReference>
<name>A0A0C2SRC9_AMAMK</name>
<dbReference type="EMBL" id="KN818417">
    <property type="protein sequence ID" value="KIL56519.1"/>
    <property type="molecule type" value="Genomic_DNA"/>
</dbReference>
<dbReference type="HOGENOM" id="CLU_676090_0_0_1"/>
<evidence type="ECO:0000313" key="4">
    <source>
        <dbReference type="Proteomes" id="UP000054549"/>
    </source>
</evidence>
<gene>
    <name evidence="3" type="ORF">M378DRAFT_466669</name>
</gene>
<dbReference type="Proteomes" id="UP000054549">
    <property type="component" value="Unassembled WGS sequence"/>
</dbReference>
<feature type="region of interest" description="Disordered" evidence="1">
    <location>
        <begin position="114"/>
        <end position="155"/>
    </location>
</feature>
<dbReference type="InterPro" id="IPR018222">
    <property type="entry name" value="Nuclear_transport_factor_2_euk"/>
</dbReference>
<evidence type="ECO:0000313" key="3">
    <source>
        <dbReference type="EMBL" id="KIL56519.1"/>
    </source>
</evidence>
<dbReference type="Gene3D" id="3.10.450.50">
    <property type="match status" value="1"/>
</dbReference>
<organism evidence="3 4">
    <name type="scientific">Amanita muscaria (strain Koide BX008)</name>
    <dbReference type="NCBI Taxonomy" id="946122"/>
    <lineage>
        <taxon>Eukaryota</taxon>
        <taxon>Fungi</taxon>
        <taxon>Dikarya</taxon>
        <taxon>Basidiomycota</taxon>
        <taxon>Agaricomycotina</taxon>
        <taxon>Agaricomycetes</taxon>
        <taxon>Agaricomycetidae</taxon>
        <taxon>Agaricales</taxon>
        <taxon>Pluteineae</taxon>
        <taxon>Amanitaceae</taxon>
        <taxon>Amanita</taxon>
    </lineage>
</organism>
<dbReference type="AlphaFoldDB" id="A0A0C2SRC9"/>
<dbReference type="InParanoid" id="A0A0C2SRC9"/>
<accession>A0A0C2SRC9</accession>